<feature type="binding site" evidence="6">
    <location>
        <position position="244"/>
    </location>
    <ligand>
        <name>Mg(2+)</name>
        <dbReference type="ChEBI" id="CHEBI:18420"/>
    </ligand>
</feature>
<feature type="active site" description="Proton acceptor; specific for (R)-substrate epimerization" evidence="5">
    <location>
        <position position="164"/>
    </location>
</feature>
<dbReference type="PANTHER" id="PTHR48073">
    <property type="entry name" value="O-SUCCINYLBENZOATE SYNTHASE-RELATED"/>
    <property type="match status" value="1"/>
</dbReference>
<sequence>MTPTTIKEVFIETINIPLDAPFTIATGVKYEMENVLIIVRLENGLEGYGEAAPLEPVNGENQATALATLNSCRDFLVGKDVADFRQISKHLKSVYGVQVTARSAIEMALIDAFTKSLNTPLYTFLGKAENKIETDYTIDIVSPETARKNAAKLAGKGYNTLKTKVGKNLVEDIDRLLAIKDGAPNCYLMLDANQGYSPADAVHFLGELKKNNIRPELFEQPVRKDDLRGMKFVKDHTSVPIAADESVFTATDAIKVVQAGCADLINIKLMKSGIVEALDIAAIARSANMELMIGCMIESRLGLGCAVHLAAGLGGFRFVDLDPHLEPAQDPFTGGPEFSEPVYSLSDEIPGIGVAKK</sequence>
<evidence type="ECO:0000256" key="6">
    <source>
        <dbReference type="PIRSR" id="PIRSR634603-3"/>
    </source>
</evidence>
<dbReference type="InterPro" id="IPR029065">
    <property type="entry name" value="Enolase_C-like"/>
</dbReference>
<feature type="domain" description="Mandelate racemase/muconate lactonizing enzyme C-terminal" evidence="8">
    <location>
        <begin position="143"/>
        <end position="240"/>
    </location>
</feature>
<comment type="cofactor">
    <cofactor evidence="6 7">
        <name>Mg(2+)</name>
        <dbReference type="ChEBI" id="CHEBI:18420"/>
    </cofactor>
    <text evidence="6 7">Binds 1 Mg(2+) ion per subunit.</text>
</comment>
<dbReference type="SFLD" id="SFLDF00009">
    <property type="entry name" value="o-succinylbenzoate_synthase"/>
    <property type="match status" value="1"/>
</dbReference>
<organism evidence="10 11">
    <name type="scientific">Prolixibacter denitrificans</name>
    <dbReference type="NCBI Taxonomy" id="1541063"/>
    <lineage>
        <taxon>Bacteria</taxon>
        <taxon>Pseudomonadati</taxon>
        <taxon>Bacteroidota</taxon>
        <taxon>Bacteroidia</taxon>
        <taxon>Marinilabiliales</taxon>
        <taxon>Prolixibacteraceae</taxon>
        <taxon>Prolixibacter</taxon>
    </lineage>
</organism>
<evidence type="ECO:0000256" key="1">
    <source>
        <dbReference type="ARBA" id="ARBA00008031"/>
    </source>
</evidence>
<evidence type="ECO:0000259" key="8">
    <source>
        <dbReference type="SMART" id="SM00922"/>
    </source>
</evidence>
<feature type="binding site" evidence="6">
    <location>
        <position position="219"/>
    </location>
    <ligand>
        <name>Mg(2+)</name>
        <dbReference type="ChEBI" id="CHEBI:18420"/>
    </ligand>
</feature>
<dbReference type="CDD" id="cd03319">
    <property type="entry name" value="L-Ala-DL-Glu_epimerase"/>
    <property type="match status" value="1"/>
</dbReference>
<evidence type="ECO:0000256" key="4">
    <source>
        <dbReference type="ARBA" id="ARBA00023235"/>
    </source>
</evidence>
<dbReference type="SUPFAM" id="SSF51604">
    <property type="entry name" value="Enolase C-terminal domain-like"/>
    <property type="match status" value="1"/>
</dbReference>
<keyword evidence="4 7" id="KW-0413">Isomerase</keyword>
<evidence type="ECO:0000256" key="5">
    <source>
        <dbReference type="PIRSR" id="PIRSR634603-1"/>
    </source>
</evidence>
<dbReference type="InterPro" id="IPR034603">
    <property type="entry name" value="Dipeptide_epimerase"/>
</dbReference>
<dbReference type="GO" id="GO:0016855">
    <property type="term" value="F:racemase and epimerase activity, acting on amino acids and derivatives"/>
    <property type="evidence" value="ECO:0007669"/>
    <property type="project" value="UniProtKB-UniRule"/>
</dbReference>
<evidence type="ECO:0000313" key="12">
    <source>
        <dbReference type="Proteomes" id="UP000396862"/>
    </source>
</evidence>
<feature type="active site" description="Proton acceptor; specific for (S)-substrate epimerization" evidence="5">
    <location>
        <position position="268"/>
    </location>
</feature>
<dbReference type="InterPro" id="IPR029017">
    <property type="entry name" value="Enolase-like_N"/>
</dbReference>
<evidence type="ECO:0000256" key="2">
    <source>
        <dbReference type="ARBA" id="ARBA00022723"/>
    </source>
</evidence>
<dbReference type="AlphaFoldDB" id="A0A2P8CBX1"/>
<comment type="caution">
    <text evidence="10">The sequence shown here is derived from an EMBL/GenBank/DDBJ whole genome shotgun (WGS) entry which is preliminary data.</text>
</comment>
<name>A0A2P8CBX1_9BACT</name>
<gene>
    <name evidence="10" type="ORF">CLV93_106202</name>
    <name evidence="9" type="ORF">JCM18694_30500</name>
</gene>
<protein>
    <recommendedName>
        <fullName evidence="7">Dipeptide epimerase</fullName>
        <ecNumber evidence="7">5.1.1.-</ecNumber>
    </recommendedName>
</protein>
<dbReference type="InterPro" id="IPR036849">
    <property type="entry name" value="Enolase-like_C_sf"/>
</dbReference>
<dbReference type="Pfam" id="PF13378">
    <property type="entry name" value="MR_MLE_C"/>
    <property type="match status" value="1"/>
</dbReference>
<accession>A0A2P8CBX1</accession>
<dbReference type="PANTHER" id="PTHR48073:SF2">
    <property type="entry name" value="O-SUCCINYLBENZOATE SYNTHASE"/>
    <property type="match status" value="1"/>
</dbReference>
<evidence type="ECO:0000313" key="10">
    <source>
        <dbReference type="EMBL" id="PSK82454.1"/>
    </source>
</evidence>
<dbReference type="EMBL" id="PYGC01000006">
    <property type="protein sequence ID" value="PSK82454.1"/>
    <property type="molecule type" value="Genomic_DNA"/>
</dbReference>
<proteinExistence type="inferred from homology"/>
<evidence type="ECO:0000256" key="3">
    <source>
        <dbReference type="ARBA" id="ARBA00022842"/>
    </source>
</evidence>
<dbReference type="Gene3D" id="3.20.20.120">
    <property type="entry name" value="Enolase-like C-terminal domain"/>
    <property type="match status" value="1"/>
</dbReference>
<dbReference type="SFLD" id="SFLDG00180">
    <property type="entry name" value="muconate_cycloisomerase"/>
    <property type="match status" value="1"/>
</dbReference>
<dbReference type="SFLD" id="SFLDS00001">
    <property type="entry name" value="Enolase"/>
    <property type="match status" value="1"/>
</dbReference>
<reference evidence="10 11" key="1">
    <citation type="submission" date="2018-03" db="EMBL/GenBank/DDBJ databases">
        <title>Genomic Encyclopedia of Archaeal and Bacterial Type Strains, Phase II (KMG-II): from individual species to whole genera.</title>
        <authorList>
            <person name="Goeker M."/>
        </authorList>
    </citation>
    <scope>NUCLEOTIDE SEQUENCE [LARGE SCALE GENOMIC DNA]</scope>
    <source>
        <strain evidence="10 11">DSM 27267</strain>
    </source>
</reference>
<dbReference type="InterPro" id="IPR013341">
    <property type="entry name" value="Mandelate_racemase_N_dom"/>
</dbReference>
<keyword evidence="2 6" id="KW-0479">Metal-binding</keyword>
<evidence type="ECO:0000313" key="9">
    <source>
        <dbReference type="EMBL" id="GET22804.1"/>
    </source>
</evidence>
<comment type="similarity">
    <text evidence="1 7">Belongs to the mandelate racemase/muconate lactonizing enzyme family.</text>
</comment>
<dbReference type="SMART" id="SM00922">
    <property type="entry name" value="MR_MLE"/>
    <property type="match status" value="1"/>
</dbReference>
<dbReference type="GO" id="GO:0000287">
    <property type="term" value="F:magnesium ion binding"/>
    <property type="evidence" value="ECO:0007669"/>
    <property type="project" value="UniProtKB-ARBA"/>
</dbReference>
<reference evidence="9 12" key="2">
    <citation type="submission" date="2019-10" db="EMBL/GenBank/DDBJ databases">
        <title>Prolixibacter strains distinguished by the presence of nitrate reductase genes were adept at nitrate-dependent anaerobic corrosion of metallic iron and carbon steel.</title>
        <authorList>
            <person name="Iino T."/>
            <person name="Shono N."/>
            <person name="Ito K."/>
            <person name="Nakamura R."/>
            <person name="Sueoka K."/>
            <person name="Harayama S."/>
            <person name="Ohkuma M."/>
        </authorList>
    </citation>
    <scope>NUCLEOTIDE SEQUENCE [LARGE SCALE GENOMIC DNA]</scope>
    <source>
        <strain evidence="9 12">MIC1-1</strain>
    </source>
</reference>
<evidence type="ECO:0000256" key="7">
    <source>
        <dbReference type="RuleBase" id="RU366006"/>
    </source>
</evidence>
<dbReference type="Proteomes" id="UP000240621">
    <property type="component" value="Unassembled WGS sequence"/>
</dbReference>
<feature type="binding site" evidence="6">
    <location>
        <position position="191"/>
    </location>
    <ligand>
        <name>Mg(2+)</name>
        <dbReference type="ChEBI" id="CHEBI:18420"/>
    </ligand>
</feature>
<dbReference type="Proteomes" id="UP000396862">
    <property type="component" value="Unassembled WGS sequence"/>
</dbReference>
<dbReference type="Pfam" id="PF02746">
    <property type="entry name" value="MR_MLE_N"/>
    <property type="match status" value="1"/>
</dbReference>
<dbReference type="GO" id="GO:0006518">
    <property type="term" value="P:peptide metabolic process"/>
    <property type="evidence" value="ECO:0007669"/>
    <property type="project" value="UniProtKB-ARBA"/>
</dbReference>
<dbReference type="Gene3D" id="3.30.390.10">
    <property type="entry name" value="Enolase-like, N-terminal domain"/>
    <property type="match status" value="1"/>
</dbReference>
<keyword evidence="12" id="KW-1185">Reference proteome</keyword>
<dbReference type="EC" id="5.1.1.-" evidence="7"/>
<dbReference type="SUPFAM" id="SSF54826">
    <property type="entry name" value="Enolase N-terminal domain-like"/>
    <property type="match status" value="1"/>
</dbReference>
<keyword evidence="3 6" id="KW-0460">Magnesium</keyword>
<dbReference type="EMBL" id="BLAU01000001">
    <property type="protein sequence ID" value="GET22804.1"/>
    <property type="molecule type" value="Genomic_DNA"/>
</dbReference>
<dbReference type="InterPro" id="IPR013342">
    <property type="entry name" value="Mandelate_racemase_C"/>
</dbReference>
<evidence type="ECO:0000313" key="11">
    <source>
        <dbReference type="Proteomes" id="UP000240621"/>
    </source>
</evidence>